<evidence type="ECO:0000256" key="7">
    <source>
        <dbReference type="SAM" id="Phobius"/>
    </source>
</evidence>
<evidence type="ECO:0000256" key="6">
    <source>
        <dbReference type="RuleBase" id="RU000461"/>
    </source>
</evidence>
<dbReference type="GO" id="GO:0005506">
    <property type="term" value="F:iron ion binding"/>
    <property type="evidence" value="ECO:0007669"/>
    <property type="project" value="InterPro"/>
</dbReference>
<dbReference type="InterPro" id="IPR050121">
    <property type="entry name" value="Cytochrome_P450_monoxygenase"/>
</dbReference>
<accession>A0A9P8VQR2</accession>
<proteinExistence type="inferred from homology"/>
<keyword evidence="4 5" id="KW-0408">Iron</keyword>
<feature type="binding site" description="axial binding residue" evidence="5">
    <location>
        <position position="455"/>
    </location>
    <ligand>
        <name>heme</name>
        <dbReference type="ChEBI" id="CHEBI:30413"/>
    </ligand>
    <ligandPart>
        <name>Fe</name>
        <dbReference type="ChEBI" id="CHEBI:18248"/>
    </ligandPart>
</feature>
<evidence type="ECO:0000256" key="3">
    <source>
        <dbReference type="ARBA" id="ARBA00022723"/>
    </source>
</evidence>
<keyword evidence="3 5" id="KW-0479">Metal-binding</keyword>
<evidence type="ECO:0000256" key="5">
    <source>
        <dbReference type="PIRSR" id="PIRSR602401-1"/>
    </source>
</evidence>
<comment type="cofactor">
    <cofactor evidence="1 5">
        <name>heme</name>
        <dbReference type="ChEBI" id="CHEBI:30413"/>
    </cofactor>
</comment>
<keyword evidence="7" id="KW-0472">Membrane</keyword>
<keyword evidence="2 5" id="KW-0349">Heme</keyword>
<dbReference type="GO" id="GO:0004497">
    <property type="term" value="F:monooxygenase activity"/>
    <property type="evidence" value="ECO:0007669"/>
    <property type="project" value="UniProtKB-KW"/>
</dbReference>
<dbReference type="EMBL" id="JAGPYM010000084">
    <property type="protein sequence ID" value="KAH6868929.1"/>
    <property type="molecule type" value="Genomic_DNA"/>
</dbReference>
<dbReference type="PANTHER" id="PTHR24305">
    <property type="entry name" value="CYTOCHROME P450"/>
    <property type="match status" value="1"/>
</dbReference>
<dbReference type="OrthoDB" id="3934656at2759"/>
<dbReference type="InterPro" id="IPR017972">
    <property type="entry name" value="Cyt_P450_CS"/>
</dbReference>
<name>A0A9P8VQR2_9HYPO</name>
<protein>
    <submittedName>
        <fullName evidence="8">Cytochrome P450</fullName>
    </submittedName>
</protein>
<evidence type="ECO:0000256" key="4">
    <source>
        <dbReference type="ARBA" id="ARBA00023004"/>
    </source>
</evidence>
<dbReference type="Proteomes" id="UP000777438">
    <property type="component" value="Unassembled WGS sequence"/>
</dbReference>
<evidence type="ECO:0000313" key="9">
    <source>
        <dbReference type="Proteomes" id="UP000777438"/>
    </source>
</evidence>
<keyword evidence="9" id="KW-1185">Reference proteome</keyword>
<dbReference type="PRINTS" id="PR00385">
    <property type="entry name" value="P450"/>
</dbReference>
<evidence type="ECO:0000313" key="8">
    <source>
        <dbReference type="EMBL" id="KAH6868929.1"/>
    </source>
</evidence>
<dbReference type="Gene3D" id="1.10.630.10">
    <property type="entry name" value="Cytochrome P450"/>
    <property type="match status" value="1"/>
</dbReference>
<reference evidence="8 9" key="1">
    <citation type="journal article" date="2021" name="Nat. Commun.">
        <title>Genetic determinants of endophytism in the Arabidopsis root mycobiome.</title>
        <authorList>
            <person name="Mesny F."/>
            <person name="Miyauchi S."/>
            <person name="Thiergart T."/>
            <person name="Pickel B."/>
            <person name="Atanasova L."/>
            <person name="Karlsson M."/>
            <person name="Huettel B."/>
            <person name="Barry K.W."/>
            <person name="Haridas S."/>
            <person name="Chen C."/>
            <person name="Bauer D."/>
            <person name="Andreopoulos W."/>
            <person name="Pangilinan J."/>
            <person name="LaButti K."/>
            <person name="Riley R."/>
            <person name="Lipzen A."/>
            <person name="Clum A."/>
            <person name="Drula E."/>
            <person name="Henrissat B."/>
            <person name="Kohler A."/>
            <person name="Grigoriev I.V."/>
            <person name="Martin F.M."/>
            <person name="Hacquard S."/>
        </authorList>
    </citation>
    <scope>NUCLEOTIDE SEQUENCE [LARGE SCALE GENOMIC DNA]</scope>
    <source>
        <strain evidence="8 9">MPI-CAGE-CH-0241</strain>
    </source>
</reference>
<keyword evidence="7" id="KW-0812">Transmembrane</keyword>
<dbReference type="PROSITE" id="PS00086">
    <property type="entry name" value="CYTOCHROME_P450"/>
    <property type="match status" value="1"/>
</dbReference>
<dbReference type="InterPro" id="IPR001128">
    <property type="entry name" value="Cyt_P450"/>
</dbReference>
<organism evidence="8 9">
    <name type="scientific">Thelonectria olida</name>
    <dbReference type="NCBI Taxonomy" id="1576542"/>
    <lineage>
        <taxon>Eukaryota</taxon>
        <taxon>Fungi</taxon>
        <taxon>Dikarya</taxon>
        <taxon>Ascomycota</taxon>
        <taxon>Pezizomycotina</taxon>
        <taxon>Sordariomycetes</taxon>
        <taxon>Hypocreomycetidae</taxon>
        <taxon>Hypocreales</taxon>
        <taxon>Nectriaceae</taxon>
        <taxon>Thelonectria</taxon>
    </lineage>
</organism>
<dbReference type="Pfam" id="PF00067">
    <property type="entry name" value="p450"/>
    <property type="match status" value="1"/>
</dbReference>
<dbReference type="GO" id="GO:0016705">
    <property type="term" value="F:oxidoreductase activity, acting on paired donors, with incorporation or reduction of molecular oxygen"/>
    <property type="evidence" value="ECO:0007669"/>
    <property type="project" value="InterPro"/>
</dbReference>
<feature type="transmembrane region" description="Helical" evidence="7">
    <location>
        <begin position="20"/>
        <end position="40"/>
    </location>
</feature>
<keyword evidence="6" id="KW-0503">Monooxygenase</keyword>
<dbReference type="SUPFAM" id="SSF48264">
    <property type="entry name" value="Cytochrome P450"/>
    <property type="match status" value="1"/>
</dbReference>
<comment type="caution">
    <text evidence="8">The sequence shown here is derived from an EMBL/GenBank/DDBJ whole genome shotgun (WGS) entry which is preliminary data.</text>
</comment>
<dbReference type="AlphaFoldDB" id="A0A9P8VQR2"/>
<dbReference type="InterPro" id="IPR036396">
    <property type="entry name" value="Cyt_P450_sf"/>
</dbReference>
<evidence type="ECO:0000256" key="2">
    <source>
        <dbReference type="ARBA" id="ARBA00022617"/>
    </source>
</evidence>
<dbReference type="PRINTS" id="PR00463">
    <property type="entry name" value="EP450I"/>
</dbReference>
<dbReference type="InterPro" id="IPR002401">
    <property type="entry name" value="Cyt_P450_E_grp-I"/>
</dbReference>
<comment type="similarity">
    <text evidence="6">Belongs to the cytochrome P450 family.</text>
</comment>
<gene>
    <name evidence="8" type="ORF">B0T10DRAFT_314271</name>
</gene>
<sequence length="508" mass="56918">MLVNSLGPKLGELYSSHSLSALLNILLVGQASYTILWLFYTFFLSSLRKVPGPFLARLTRFWEVKKVSTGDVHNVIIDAHKQHGPIVRIAPNRYDFDTPEATKIIYRIGNAFHKSHFYDPFGSPKFKNLLNELDNGRHAAMRRQLASLYTMSAVLSYENAVNVQTSILKKRLQDFASQGQVVDVPQFLQYYAFDVIGVITVGSSMGMMESNSDLHGACRELDGIWHYSAMLGLVPSLHPWIVRLASLLRLPSVSDGLESFVDAQLRRYKEKASRSATDDMNATFIGQMLKLQEQGKATDAETRLCLFVNIGAGSDTTAISLSSAIYYLYTNPHTLRRLREELDGAAQAGKVSSPISFEQAQQMHYLQAVIKEALRLHPGVGTQLTRVVPKGGVVIEGQFFPEGVEVGVNAWALYHNQNVFGKDASEFRPERWLEPGNENLRIAGSFAFGAGPRSCLGKNISILEMSKAIPQIVSNFDLYLEPKDKEWENKCWWFVKPAYKARVECRTV</sequence>
<dbReference type="GO" id="GO:0020037">
    <property type="term" value="F:heme binding"/>
    <property type="evidence" value="ECO:0007669"/>
    <property type="project" value="InterPro"/>
</dbReference>
<evidence type="ECO:0000256" key="1">
    <source>
        <dbReference type="ARBA" id="ARBA00001971"/>
    </source>
</evidence>
<dbReference type="CDD" id="cd11060">
    <property type="entry name" value="CYP57A1-like"/>
    <property type="match status" value="1"/>
</dbReference>
<dbReference type="PANTHER" id="PTHR24305:SF190">
    <property type="entry name" value="P450, PUTATIVE (EUROFUNG)-RELATED"/>
    <property type="match status" value="1"/>
</dbReference>
<keyword evidence="6" id="KW-0560">Oxidoreductase</keyword>
<keyword evidence="7" id="KW-1133">Transmembrane helix</keyword>